<sequence>MKELSAITEIDMHLINDILSEKNVANLKYETVEDFGYFVYNTKTKEGNYVNAFFDFLSIQMVLRPNWIYYLFLWQEDIVNIIMTQH</sequence>
<dbReference type="Proteomes" id="UP000004650">
    <property type="component" value="Unassembled WGS sequence"/>
</dbReference>
<reference evidence="2" key="1">
    <citation type="submission" date="2009-02" db="EMBL/GenBank/DDBJ databases">
        <title>The Genome Sequence of Shigella sp. D9.</title>
        <authorList>
            <consortium name="The Broad Institute Genome Sequencing Platform"/>
            <person name="Ward D."/>
            <person name="Young S.K."/>
            <person name="Kodira C.D."/>
            <person name="Zeng Q."/>
            <person name="Koehrsen M."/>
            <person name="Alvarado L."/>
            <person name="Berlin A."/>
            <person name="Borenstein D."/>
            <person name="Chen Z."/>
            <person name="Engels R."/>
            <person name="Freedman E."/>
            <person name="Gellesch M."/>
            <person name="Goldberg J."/>
            <person name="Griggs A."/>
            <person name="Gujja S."/>
            <person name="Heiman D."/>
            <person name="Hepburn T."/>
            <person name="Howarth C."/>
            <person name="Jen D."/>
            <person name="Larson L."/>
            <person name="Lewis B."/>
            <person name="Mehta T."/>
            <person name="Park D."/>
            <person name="Pearson M."/>
            <person name="Roberts A."/>
            <person name="Saif S."/>
            <person name="Shea T."/>
            <person name="Shenoy N."/>
            <person name="Sisk P."/>
            <person name="Stolte C."/>
            <person name="Sykes S."/>
            <person name="Walk T."/>
            <person name="White J."/>
            <person name="Yandava C."/>
            <person name="Allen-Vercoe E."/>
            <person name="Strauss J."/>
            <person name="Sibley C."/>
            <person name="White A."/>
            <person name="Ambrose C."/>
            <person name="Lander E."/>
            <person name="Nusbaum C."/>
            <person name="Galagan J."/>
            <person name="Birren B."/>
        </authorList>
    </citation>
    <scope>NUCLEOTIDE SEQUENCE [LARGE SCALE GENOMIC DNA]</scope>
    <source>
        <strain evidence="2">D11</strain>
    </source>
</reference>
<dbReference type="AlphaFoldDB" id="D6BHS9"/>
<proteinExistence type="predicted"/>
<dbReference type="EMBL" id="ACDS02000003">
    <property type="protein sequence ID" value="EFD81726.1"/>
    <property type="molecule type" value="Genomic_DNA"/>
</dbReference>
<gene>
    <name evidence="1" type="ORF">PSAG_01762</name>
</gene>
<protein>
    <submittedName>
        <fullName evidence="1">Uncharacterized protein</fullName>
    </submittedName>
</protein>
<accession>D6BHS9</accession>
<comment type="caution">
    <text evidence="1">The sequence shown here is derived from an EMBL/GenBank/DDBJ whole genome shotgun (WGS) entry which is preliminary data.</text>
</comment>
<reference evidence="1 2" key="2">
    <citation type="submission" date="2013-10" db="EMBL/GenBank/DDBJ databases">
        <title>The Genome Sequence of Fusobacterium nucleatum subsp. animalis D11.</title>
        <authorList>
            <consortium name="The Broad Institute Genomics Platform"/>
            <person name="Earl A."/>
            <person name="Ward D."/>
            <person name="Feldgarden M."/>
            <person name="Gevers D."/>
            <person name="Kostic A."/>
            <person name="Garrett W."/>
            <person name="Young S.K."/>
            <person name="Zeng Q."/>
            <person name="Gargeya S."/>
            <person name="Fitzgerald M."/>
            <person name="Abouelleil A."/>
            <person name="Alvarado L."/>
            <person name="Berlin A.M."/>
            <person name="Chapman S.B."/>
            <person name="Gainer-Dewar J."/>
            <person name="Goldberg J."/>
            <person name="Gnerre S."/>
            <person name="Griggs A."/>
            <person name="Gujja S."/>
            <person name="Hansen M."/>
            <person name="Howarth C."/>
            <person name="Imamovic A."/>
            <person name="Ireland A."/>
            <person name="Larimer J."/>
            <person name="McCowan C."/>
            <person name="Murphy C."/>
            <person name="Pearson M."/>
            <person name="Poon T.W."/>
            <person name="Priest M."/>
            <person name="Roberts A."/>
            <person name="Saif S."/>
            <person name="Shea T."/>
            <person name="Sykes S."/>
            <person name="Wortman J."/>
            <person name="Nusbaum C."/>
            <person name="Birren B."/>
        </authorList>
    </citation>
    <scope>NUCLEOTIDE SEQUENCE [LARGE SCALE GENOMIC DNA]</scope>
    <source>
        <strain evidence="1 2">D11</strain>
    </source>
</reference>
<dbReference type="HOGENOM" id="CLU_2493417_0_0_0"/>
<organism evidence="1 2">
    <name type="scientific">Fusobacterium animalis D11</name>
    <dbReference type="NCBI Taxonomy" id="556264"/>
    <lineage>
        <taxon>Bacteria</taxon>
        <taxon>Fusobacteriati</taxon>
        <taxon>Fusobacteriota</taxon>
        <taxon>Fusobacteriia</taxon>
        <taxon>Fusobacteriales</taxon>
        <taxon>Fusobacteriaceae</taxon>
        <taxon>Fusobacterium</taxon>
    </lineage>
</organism>
<evidence type="ECO:0000313" key="2">
    <source>
        <dbReference type="Proteomes" id="UP000004650"/>
    </source>
</evidence>
<name>D6BHS9_9FUSO</name>
<evidence type="ECO:0000313" key="1">
    <source>
        <dbReference type="EMBL" id="EFD81726.1"/>
    </source>
</evidence>